<gene>
    <name evidence="3" type="ORF">SLA_4723</name>
</gene>
<protein>
    <recommendedName>
        <fullName evidence="2">DUF4328 domain-containing protein</fullName>
    </recommendedName>
</protein>
<feature type="domain" description="DUF4328" evidence="2">
    <location>
        <begin position="55"/>
        <end position="197"/>
    </location>
</feature>
<keyword evidence="4" id="KW-1185">Reference proteome</keyword>
<keyword evidence="1" id="KW-1133">Transmembrane helix</keyword>
<organism evidence="3 4">
    <name type="scientific">Streptomyces laurentii</name>
    <dbReference type="NCBI Taxonomy" id="39478"/>
    <lineage>
        <taxon>Bacteria</taxon>
        <taxon>Bacillati</taxon>
        <taxon>Actinomycetota</taxon>
        <taxon>Actinomycetes</taxon>
        <taxon>Kitasatosporales</taxon>
        <taxon>Streptomycetaceae</taxon>
        <taxon>Streptomyces</taxon>
    </lineage>
</organism>
<dbReference type="Proteomes" id="UP000217676">
    <property type="component" value="Chromosome"/>
</dbReference>
<evidence type="ECO:0000256" key="1">
    <source>
        <dbReference type="SAM" id="Phobius"/>
    </source>
</evidence>
<dbReference type="EMBL" id="AP017424">
    <property type="protein sequence ID" value="BAU85607.1"/>
    <property type="molecule type" value="Genomic_DNA"/>
</dbReference>
<keyword evidence="1" id="KW-0472">Membrane</keyword>
<name>A0A160P277_STRLU</name>
<evidence type="ECO:0000313" key="4">
    <source>
        <dbReference type="Proteomes" id="UP000217676"/>
    </source>
</evidence>
<feature type="transmembrane region" description="Helical" evidence="1">
    <location>
        <begin position="12"/>
        <end position="34"/>
    </location>
</feature>
<evidence type="ECO:0000313" key="3">
    <source>
        <dbReference type="EMBL" id="BAU85607.1"/>
    </source>
</evidence>
<accession>A0A160P277</accession>
<dbReference type="AlphaFoldDB" id="A0A160P277"/>
<dbReference type="Pfam" id="PF14219">
    <property type="entry name" value="DUF4328"/>
    <property type="match status" value="1"/>
</dbReference>
<dbReference type="KEGG" id="slau:SLA_4723"/>
<sequence length="211" mass="23231">MLRNPNGLARALMILLAANIACDIPLGVIALRTLGTDYRYEDESGNLAMMGADLATYLLTILVFLATVVVFVVWFHRVRQNAEVFAPDGHGRGAGWAIGGWFVPIACFWIPRVTAVDIWRASRPDPSAGDGPGELRLLNFWWGFWIASRLTLWTSERLAMRADTLDDLLTATWWELAGTVLDATAAVLAILFVRRLTSMQDAKANGMIPAA</sequence>
<feature type="transmembrane region" description="Helical" evidence="1">
    <location>
        <begin position="173"/>
        <end position="193"/>
    </location>
</feature>
<evidence type="ECO:0000259" key="2">
    <source>
        <dbReference type="Pfam" id="PF14219"/>
    </source>
</evidence>
<proteinExistence type="predicted"/>
<dbReference type="InterPro" id="IPR025565">
    <property type="entry name" value="DUF4328"/>
</dbReference>
<keyword evidence="1" id="KW-0812">Transmembrane</keyword>
<reference evidence="3 4" key="1">
    <citation type="journal article" date="2016" name="Genome Announc.">
        <title>Complete Genome Sequence of Thiostrepton-Producing Streptomyces laurentii ATCC 31255.</title>
        <authorList>
            <person name="Doi K."/>
            <person name="Fujino Y."/>
            <person name="Nagayoshi Y."/>
            <person name="Ohshima T."/>
            <person name="Ogata S."/>
        </authorList>
    </citation>
    <scope>NUCLEOTIDE SEQUENCE [LARGE SCALE GENOMIC DNA]</scope>
    <source>
        <strain evidence="3 4">ATCC 31255</strain>
    </source>
</reference>
<feature type="transmembrane region" description="Helical" evidence="1">
    <location>
        <begin position="95"/>
        <end position="114"/>
    </location>
</feature>
<feature type="transmembrane region" description="Helical" evidence="1">
    <location>
        <begin position="54"/>
        <end position="75"/>
    </location>
</feature>